<dbReference type="Proteomes" id="UP000663882">
    <property type="component" value="Unassembled WGS sequence"/>
</dbReference>
<dbReference type="EMBL" id="CAJNOO010000874">
    <property type="protein sequence ID" value="CAF1052597.1"/>
    <property type="molecule type" value="Genomic_DNA"/>
</dbReference>
<organism evidence="2 3">
    <name type="scientific">Rotaria sordida</name>
    <dbReference type="NCBI Taxonomy" id="392033"/>
    <lineage>
        <taxon>Eukaryota</taxon>
        <taxon>Metazoa</taxon>
        <taxon>Spiralia</taxon>
        <taxon>Gnathifera</taxon>
        <taxon>Rotifera</taxon>
        <taxon>Eurotatoria</taxon>
        <taxon>Bdelloidea</taxon>
        <taxon>Philodinida</taxon>
        <taxon>Philodinidae</taxon>
        <taxon>Rotaria</taxon>
    </lineage>
</organism>
<evidence type="ECO:0000313" key="2">
    <source>
        <dbReference type="EMBL" id="CAF1052597.1"/>
    </source>
</evidence>
<name>A0A814KHA8_9BILA</name>
<sequence>MGQYLSNVNSQIVEWTNKNETVLSPESIVSGNGKESINLFLSIKTLADTTINSTQYDTNNQILNSEKLLIKQIQNYLLLLTKSNEVIEINTKINKILIENGCMPVIDHYQKALQEMKAIFDKQQQLQKSLRKKLDDDNNNDRSIFAESCIESSTKEKNIPPAATTTSIDSAQKSTVAQQRIEIEAQQFSYFAIQLLTSLLLVSIKANERVDPSITSQIIILASQLCEQIPIKYLLSFELSSNSNSLMFKSLKPLINYINELSLSADPILATQATQILLKFSIVQASFKELLPIISKLIFNTTDIYNVRYLFLQLNNCLTETINQFEQEKQQLDNGSQDDSNYREDKANDTISKKTTG</sequence>
<comment type="caution">
    <text evidence="2">The sequence shown here is derived from an EMBL/GenBank/DDBJ whole genome shotgun (WGS) entry which is preliminary data.</text>
</comment>
<evidence type="ECO:0000256" key="1">
    <source>
        <dbReference type="SAM" id="MobiDB-lite"/>
    </source>
</evidence>
<gene>
    <name evidence="2" type="ORF">RFH988_LOCUS16813</name>
</gene>
<protein>
    <submittedName>
        <fullName evidence="2">Uncharacterized protein</fullName>
    </submittedName>
</protein>
<proteinExistence type="predicted"/>
<dbReference type="AlphaFoldDB" id="A0A814KHA8"/>
<accession>A0A814KHA8</accession>
<feature type="compositionally biased region" description="Basic and acidic residues" evidence="1">
    <location>
        <begin position="340"/>
        <end position="357"/>
    </location>
</feature>
<reference evidence="2" key="1">
    <citation type="submission" date="2021-02" db="EMBL/GenBank/DDBJ databases">
        <authorList>
            <person name="Nowell W R."/>
        </authorList>
    </citation>
    <scope>NUCLEOTIDE SEQUENCE</scope>
</reference>
<evidence type="ECO:0000313" key="3">
    <source>
        <dbReference type="Proteomes" id="UP000663882"/>
    </source>
</evidence>
<feature type="region of interest" description="Disordered" evidence="1">
    <location>
        <begin position="329"/>
        <end position="357"/>
    </location>
</feature>
<dbReference type="OrthoDB" id="10039764at2759"/>